<evidence type="ECO:0000256" key="6">
    <source>
        <dbReference type="ARBA" id="ARBA00022519"/>
    </source>
</evidence>
<dbReference type="RefSeq" id="WP_188482633.1">
    <property type="nucleotide sequence ID" value="NZ_BMFC01000007.1"/>
</dbReference>
<organism evidence="14 15">
    <name type="scientific">Marivita lacus</name>
    <dbReference type="NCBI Taxonomy" id="1323742"/>
    <lineage>
        <taxon>Bacteria</taxon>
        <taxon>Pseudomonadati</taxon>
        <taxon>Pseudomonadota</taxon>
        <taxon>Alphaproteobacteria</taxon>
        <taxon>Rhodobacterales</taxon>
        <taxon>Roseobacteraceae</taxon>
        <taxon>Marivita</taxon>
    </lineage>
</organism>
<feature type="transmembrane region" description="Helical" evidence="12">
    <location>
        <begin position="55"/>
        <end position="80"/>
    </location>
</feature>
<evidence type="ECO:0000256" key="5">
    <source>
        <dbReference type="ARBA" id="ARBA00022475"/>
    </source>
</evidence>
<dbReference type="EMBL" id="BMFC01000007">
    <property type="protein sequence ID" value="GGC09337.1"/>
    <property type="molecule type" value="Genomic_DNA"/>
</dbReference>
<gene>
    <name evidence="14" type="primary">opgH</name>
    <name evidence="14" type="ORF">GCM10011363_27480</name>
</gene>
<dbReference type="Gene3D" id="3.90.550.10">
    <property type="entry name" value="Spore Coat Polysaccharide Biosynthesis Protein SpsA, Chain A"/>
    <property type="match status" value="1"/>
</dbReference>
<feature type="transmembrane region" description="Helical" evidence="12">
    <location>
        <begin position="397"/>
        <end position="417"/>
    </location>
</feature>
<accession>A0ABQ1KVV2</accession>
<evidence type="ECO:0000259" key="13">
    <source>
        <dbReference type="Pfam" id="PF13632"/>
    </source>
</evidence>
<feature type="transmembrane region" description="Helical" evidence="12">
    <location>
        <begin position="25"/>
        <end position="49"/>
    </location>
</feature>
<dbReference type="PANTHER" id="PTHR43867:SF5">
    <property type="entry name" value="GLUCANS BIOSYNTHESIS GLUCOSYLTRANSFERASE H"/>
    <property type="match status" value="1"/>
</dbReference>
<dbReference type="InterPro" id="IPR029044">
    <property type="entry name" value="Nucleotide-diphossugar_trans"/>
</dbReference>
<feature type="transmembrane region" description="Helical" evidence="12">
    <location>
        <begin position="503"/>
        <end position="523"/>
    </location>
</feature>
<name>A0ABQ1KVV2_9RHOB</name>
<evidence type="ECO:0000256" key="9">
    <source>
        <dbReference type="ARBA" id="ARBA00022692"/>
    </source>
</evidence>
<feature type="domain" description="Glycosyltransferase 2-like" evidence="13">
    <location>
        <begin position="195"/>
        <end position="417"/>
    </location>
</feature>
<evidence type="ECO:0000256" key="3">
    <source>
        <dbReference type="ARBA" id="ARBA00009337"/>
    </source>
</evidence>
<dbReference type="Pfam" id="PF13632">
    <property type="entry name" value="Glyco_trans_2_3"/>
    <property type="match status" value="1"/>
</dbReference>
<evidence type="ECO:0000256" key="4">
    <source>
        <dbReference type="ARBA" id="ARBA00020585"/>
    </source>
</evidence>
<keyword evidence="15" id="KW-1185">Reference proteome</keyword>
<comment type="similarity">
    <text evidence="3">Belongs to the glycosyltransferase 2 family. OpgH subfamily.</text>
</comment>
<keyword evidence="10 12" id="KW-1133">Transmembrane helix</keyword>
<dbReference type="NCBIfam" id="NF003958">
    <property type="entry name" value="PRK05454.2-1"/>
    <property type="match status" value="1"/>
</dbReference>
<comment type="caution">
    <text evidence="14">The sequence shown here is derived from an EMBL/GenBank/DDBJ whole genome shotgun (WGS) entry which is preliminary data.</text>
</comment>
<keyword evidence="6" id="KW-0997">Cell inner membrane</keyword>
<dbReference type="NCBIfam" id="NF003962">
    <property type="entry name" value="PRK05454.2-5"/>
    <property type="match status" value="1"/>
</dbReference>
<evidence type="ECO:0000256" key="12">
    <source>
        <dbReference type="SAM" id="Phobius"/>
    </source>
</evidence>
<sequence>MSVAEINVRTNLTHSDKLERPGVGWLLAQLVLTVLGAACISTIFAWSLVEWTGASLIALVLIGLGGIWISGGAATSVLGLMQQRTAPISPPSDWRPVEKTAVLVLLCGENAHPLAKYLSGLRRGLNDQGFGQAAEIFVLSDTSDPDQIAAEETALSQLIEDGTVTYRRRAQNIGRKPGNIADWLASHSGGYAYMLVLDADSRMSEARIMSLIYRLESKPRLGLLQAGMTLLPGRSHFGRHQRAASRLLSQNFGRGLAAWSGEAGNYWGHNAIMRIAAFRSAAQLPVLSGRAPFGGPPLSHDFIEAAWMRRAGWAIELDPETWGSAEDGPQTLAEFHKRDRRWCQGNLQHIRLIAEPGLDVVSRLHLASGIASYLAAPVWLALVLLVATGAVRVEGALPYLMVTAIILLPKLCALGYWFARARTFSRRRLFLRASILELVLSTLIAPLMMLRQSGSVLSVLAGRDCGWKSPSFSRLRMWRGVPEVAFGAALLGVAFLTEPASSALWLLPVALPMLNAPILLGWLDRGAKP</sequence>
<dbReference type="InterPro" id="IPR001173">
    <property type="entry name" value="Glyco_trans_2-like"/>
</dbReference>
<evidence type="ECO:0000256" key="11">
    <source>
        <dbReference type="ARBA" id="ARBA00023136"/>
    </source>
</evidence>
<evidence type="ECO:0000313" key="15">
    <source>
        <dbReference type="Proteomes" id="UP000645462"/>
    </source>
</evidence>
<keyword evidence="11 12" id="KW-0472">Membrane</keyword>
<feature type="transmembrane region" description="Helical" evidence="12">
    <location>
        <begin position="429"/>
        <end position="450"/>
    </location>
</feature>
<protein>
    <recommendedName>
        <fullName evidence="4">Glucans biosynthesis glucosyltransferase H</fullName>
    </recommendedName>
</protein>
<evidence type="ECO:0000256" key="1">
    <source>
        <dbReference type="ARBA" id="ARBA00004429"/>
    </source>
</evidence>
<reference evidence="15" key="1">
    <citation type="journal article" date="2019" name="Int. J. Syst. Evol. Microbiol.">
        <title>The Global Catalogue of Microorganisms (GCM) 10K type strain sequencing project: providing services to taxonomists for standard genome sequencing and annotation.</title>
        <authorList>
            <consortium name="The Broad Institute Genomics Platform"/>
            <consortium name="The Broad Institute Genome Sequencing Center for Infectious Disease"/>
            <person name="Wu L."/>
            <person name="Ma J."/>
        </authorList>
    </citation>
    <scope>NUCLEOTIDE SEQUENCE [LARGE SCALE GENOMIC DNA]</scope>
    <source>
        <strain evidence="15">CGMCC 1.12478</strain>
    </source>
</reference>
<keyword evidence="8" id="KW-0808">Transferase</keyword>
<feature type="transmembrane region" description="Helical" evidence="12">
    <location>
        <begin position="370"/>
        <end position="391"/>
    </location>
</feature>
<comment type="pathway">
    <text evidence="2">Glycan metabolism; osmoregulated periplasmic glucan (OPG) biosynthesis.</text>
</comment>
<comment type="subcellular location">
    <subcellularLocation>
        <location evidence="1">Cell inner membrane</location>
        <topology evidence="1">Multi-pass membrane protein</topology>
    </subcellularLocation>
</comment>
<keyword evidence="9 12" id="KW-0812">Transmembrane</keyword>
<proteinExistence type="inferred from homology"/>
<dbReference type="Proteomes" id="UP000645462">
    <property type="component" value="Unassembled WGS sequence"/>
</dbReference>
<dbReference type="SUPFAM" id="SSF53448">
    <property type="entry name" value="Nucleotide-diphospho-sugar transferases"/>
    <property type="match status" value="1"/>
</dbReference>
<evidence type="ECO:0000256" key="8">
    <source>
        <dbReference type="ARBA" id="ARBA00022679"/>
    </source>
</evidence>
<evidence type="ECO:0000256" key="7">
    <source>
        <dbReference type="ARBA" id="ARBA00022676"/>
    </source>
</evidence>
<dbReference type="PANTHER" id="PTHR43867">
    <property type="entry name" value="CELLULOSE SYNTHASE CATALYTIC SUBUNIT A [UDP-FORMING]"/>
    <property type="match status" value="1"/>
</dbReference>
<dbReference type="InterPro" id="IPR050321">
    <property type="entry name" value="Glycosyltr_2/OpgH_subfam"/>
</dbReference>
<evidence type="ECO:0000256" key="10">
    <source>
        <dbReference type="ARBA" id="ARBA00022989"/>
    </source>
</evidence>
<keyword evidence="7" id="KW-0328">Glycosyltransferase</keyword>
<keyword evidence="5" id="KW-1003">Cell membrane</keyword>
<evidence type="ECO:0000313" key="14">
    <source>
        <dbReference type="EMBL" id="GGC09337.1"/>
    </source>
</evidence>
<evidence type="ECO:0000256" key="2">
    <source>
        <dbReference type="ARBA" id="ARBA00005001"/>
    </source>
</evidence>